<dbReference type="GO" id="GO:0071897">
    <property type="term" value="P:DNA biosynthetic process"/>
    <property type="evidence" value="ECO:0007669"/>
    <property type="project" value="UniProtKB-ARBA"/>
</dbReference>
<feature type="domain" description="Reverse transcriptase" evidence="1">
    <location>
        <begin position="510"/>
        <end position="773"/>
    </location>
</feature>
<accession>A0A8S0ZC53</accession>
<dbReference type="Gene3D" id="3.60.10.10">
    <property type="entry name" value="Endonuclease/exonuclease/phosphatase"/>
    <property type="match status" value="1"/>
</dbReference>
<comment type="caution">
    <text evidence="2">The sequence shown here is derived from an EMBL/GenBank/DDBJ whole genome shotgun (WGS) entry which is preliminary data.</text>
</comment>
<keyword evidence="3" id="KW-1185">Reference proteome</keyword>
<name>A0A8S0ZC53_ARCPL</name>
<dbReference type="PANTHER" id="PTHR47510:SF3">
    <property type="entry name" value="ENDO_EXONUCLEASE_PHOSPHATASE DOMAIN-CONTAINING PROTEIN"/>
    <property type="match status" value="1"/>
</dbReference>
<organism evidence="2 3">
    <name type="scientific">Arctia plantaginis</name>
    <name type="common">Wood tiger moth</name>
    <name type="synonym">Phalaena plantaginis</name>
    <dbReference type="NCBI Taxonomy" id="874455"/>
    <lineage>
        <taxon>Eukaryota</taxon>
        <taxon>Metazoa</taxon>
        <taxon>Ecdysozoa</taxon>
        <taxon>Arthropoda</taxon>
        <taxon>Hexapoda</taxon>
        <taxon>Insecta</taxon>
        <taxon>Pterygota</taxon>
        <taxon>Neoptera</taxon>
        <taxon>Endopterygota</taxon>
        <taxon>Lepidoptera</taxon>
        <taxon>Glossata</taxon>
        <taxon>Ditrysia</taxon>
        <taxon>Noctuoidea</taxon>
        <taxon>Erebidae</taxon>
        <taxon>Arctiinae</taxon>
        <taxon>Arctia</taxon>
    </lineage>
</organism>
<dbReference type="Pfam" id="PF00078">
    <property type="entry name" value="RVT_1"/>
    <property type="match status" value="1"/>
</dbReference>
<dbReference type="SUPFAM" id="SSF56672">
    <property type="entry name" value="DNA/RNA polymerases"/>
    <property type="match status" value="1"/>
</dbReference>
<dbReference type="InterPro" id="IPR000477">
    <property type="entry name" value="RT_dom"/>
</dbReference>
<dbReference type="EMBL" id="CADEBC010000428">
    <property type="protein sequence ID" value="CAB3230894.1"/>
    <property type="molecule type" value="Genomic_DNA"/>
</dbReference>
<gene>
    <name evidence="2" type="ORF">APLA_LOCUS4396</name>
</gene>
<dbReference type="InterPro" id="IPR036691">
    <property type="entry name" value="Endo/exonu/phosph_ase_sf"/>
</dbReference>
<evidence type="ECO:0000313" key="2">
    <source>
        <dbReference type="EMBL" id="CAB3230894.1"/>
    </source>
</evidence>
<protein>
    <recommendedName>
        <fullName evidence="1">Reverse transcriptase domain-containing protein</fullName>
    </recommendedName>
</protein>
<dbReference type="PROSITE" id="PS50878">
    <property type="entry name" value="RT_POL"/>
    <property type="match status" value="1"/>
</dbReference>
<dbReference type="PANTHER" id="PTHR47510">
    <property type="entry name" value="REVERSE TRANSCRIPTASE DOMAIN-CONTAINING PROTEIN"/>
    <property type="match status" value="1"/>
</dbReference>
<dbReference type="Pfam" id="PF03372">
    <property type="entry name" value="Exo_endo_phos"/>
    <property type="match status" value="1"/>
</dbReference>
<dbReference type="InterPro" id="IPR043502">
    <property type="entry name" value="DNA/RNA_pol_sf"/>
</dbReference>
<dbReference type="SUPFAM" id="SSF56219">
    <property type="entry name" value="DNase I-like"/>
    <property type="match status" value="1"/>
</dbReference>
<evidence type="ECO:0000259" key="1">
    <source>
        <dbReference type="PROSITE" id="PS50878"/>
    </source>
</evidence>
<proteinExistence type="predicted"/>
<dbReference type="InterPro" id="IPR005135">
    <property type="entry name" value="Endo/exonuclease/phosphatase"/>
</dbReference>
<dbReference type="Proteomes" id="UP000494106">
    <property type="component" value="Unassembled WGS sequence"/>
</dbReference>
<dbReference type="AlphaFoldDB" id="A0A8S0ZC53"/>
<dbReference type="GO" id="GO:0003824">
    <property type="term" value="F:catalytic activity"/>
    <property type="evidence" value="ECO:0007669"/>
    <property type="project" value="InterPro"/>
</dbReference>
<dbReference type="CDD" id="cd01650">
    <property type="entry name" value="RT_nLTR_like"/>
    <property type="match status" value="1"/>
</dbReference>
<sequence length="775" mass="88431">MDIRINEIRNCISPNTFFQQLPPKSFVSFSCLHFNIRSLIKNFAKLQEVIHNCTYPLDIIVITEAGIPDSIVNLYRLPGYNLHSRLRDNKRGGGIIIYVRSYLKFTIIQHKTNTFESLVGTIKLHSKYNIVVCAVYRPPSSNKNLFVSELSKLISKFELKQNLLLIGDTNIDLKARSSYRDAYIEALGERGLMCGITDYTRIEYKQNVITKSCIDHIFARFPTLCPHSAVLDIVLADHRGIIFACMDESPTVSKRIQDVPKYMVDYDIFYKTLKNVDWSQSHYMDSADEILNFIYNSFQNAKAAATHGKTCKSSRPIAKRFNAPWIDANVTLLCNKRNKIHNNWKNCPGDPKLKLEYNKIRNKVNKVIEIKKNTYYLKQISSNFNNIKKVYSIVNQMLGRVTLSIDEAIMKAFDAQGLTPKIIADNFAHNFNITIKNIIPNCKLKLIHQNNLNKSLDTSILFKKATPNDVRKIIKTLNTRKAPGTDNITVADIKHIENYVAPTISDLINQSIRTGSYPNKLKEGCVRPLHKKGRKDEYGNYRPITILSSIDKIVEKYVCDQIHSFYRKHSVITPHQYGFQSGKSTTSLLSKFTDDINTHLNEKRQVLTLFIDFSRAFDTLVHEQIIDRLDNCGIRGPLLNWCQNYLKDRTFSVKVNKEYSKTVSVTEGTAQGSVLGPLLFLSYVNDMGNCIVNSTCYQFADDTCLVIGNKNPQAACDLLQSDLNVLTKWCHDSGLVLNASKTKLMIIKSPLTFNMDLAAMAGLTKHTWTRFIIYK</sequence>
<evidence type="ECO:0000313" key="3">
    <source>
        <dbReference type="Proteomes" id="UP000494106"/>
    </source>
</evidence>
<reference evidence="2 3" key="1">
    <citation type="submission" date="2020-04" db="EMBL/GenBank/DDBJ databases">
        <authorList>
            <person name="Wallbank WR R."/>
            <person name="Pardo Diaz C."/>
            <person name="Kozak K."/>
            <person name="Martin S."/>
            <person name="Jiggins C."/>
            <person name="Moest M."/>
            <person name="Warren A I."/>
            <person name="Byers J.R.P. K."/>
            <person name="Montejo-Kovacevich G."/>
            <person name="Yen C E."/>
        </authorList>
    </citation>
    <scope>NUCLEOTIDE SEQUENCE [LARGE SCALE GENOMIC DNA]</scope>
</reference>
<dbReference type="OrthoDB" id="445826at2759"/>